<comment type="caution">
    <text evidence="1">The sequence shown here is derived from an EMBL/GenBank/DDBJ whole genome shotgun (WGS) entry which is preliminary data.</text>
</comment>
<organism evidence="1 2">
    <name type="scientific">Dentiscutata erythropus</name>
    <dbReference type="NCBI Taxonomy" id="1348616"/>
    <lineage>
        <taxon>Eukaryota</taxon>
        <taxon>Fungi</taxon>
        <taxon>Fungi incertae sedis</taxon>
        <taxon>Mucoromycota</taxon>
        <taxon>Glomeromycotina</taxon>
        <taxon>Glomeromycetes</taxon>
        <taxon>Diversisporales</taxon>
        <taxon>Gigasporaceae</taxon>
        <taxon>Dentiscutata</taxon>
    </lineage>
</organism>
<feature type="non-terminal residue" evidence="1">
    <location>
        <position position="107"/>
    </location>
</feature>
<dbReference type="EMBL" id="CAJVPY010004307">
    <property type="protein sequence ID" value="CAG8615805.1"/>
    <property type="molecule type" value="Genomic_DNA"/>
</dbReference>
<evidence type="ECO:0000313" key="2">
    <source>
        <dbReference type="Proteomes" id="UP000789405"/>
    </source>
</evidence>
<name>A0A9N9CXA5_9GLOM</name>
<reference evidence="1" key="1">
    <citation type="submission" date="2021-06" db="EMBL/GenBank/DDBJ databases">
        <authorList>
            <person name="Kallberg Y."/>
            <person name="Tangrot J."/>
            <person name="Rosling A."/>
        </authorList>
    </citation>
    <scope>NUCLEOTIDE SEQUENCE</scope>
    <source>
        <strain evidence="1">MA453B</strain>
    </source>
</reference>
<dbReference type="OrthoDB" id="10393482at2759"/>
<keyword evidence="2" id="KW-1185">Reference proteome</keyword>
<sequence length="107" mass="12488">KKALIEKQIRIAVVGLNEVKQNEQNRFSLFIYDGNNSLFVSRSLKKEIEDSTELSIQRENQTGQYLEINNNRINLDNILANLEVLYQQTVDGIQLRIKYISTRPETF</sequence>
<proteinExistence type="predicted"/>
<dbReference type="AlphaFoldDB" id="A0A9N9CXA5"/>
<accession>A0A9N9CXA5</accession>
<evidence type="ECO:0000313" key="1">
    <source>
        <dbReference type="EMBL" id="CAG8615805.1"/>
    </source>
</evidence>
<dbReference type="Proteomes" id="UP000789405">
    <property type="component" value="Unassembled WGS sequence"/>
</dbReference>
<gene>
    <name evidence="1" type="ORF">DERYTH_LOCUS8379</name>
</gene>
<protein>
    <submittedName>
        <fullName evidence="1">9606_t:CDS:1</fullName>
    </submittedName>
</protein>